<dbReference type="EMBL" id="CP075870">
    <property type="protein sequence ID" value="QYT06301.1"/>
    <property type="molecule type" value="Genomic_DNA"/>
</dbReference>
<sequence length="141" mass="15744">MQKCTLFPPPQQSSSLFLSLVCLNPLFSFKKLLIPCSPAFLSFPSDIDLCHRIALFFFGTIHHSFFCHFGLALLQTLNIASLSFFPPRLTDLDPPFGDFENIHLVLEPSTFERAPFSQLLQLDPGLGPGPGPSDFYHLSSE</sequence>
<evidence type="ECO:0000313" key="2">
    <source>
        <dbReference type="Proteomes" id="UP000826661"/>
    </source>
</evidence>
<protein>
    <submittedName>
        <fullName evidence="1">Uncharacterized protein</fullName>
    </submittedName>
</protein>
<name>A0A8G0LV50_9HYPO</name>
<organism evidence="1 2">
    <name type="scientific">Trichoderma simmonsii</name>
    <dbReference type="NCBI Taxonomy" id="1491479"/>
    <lineage>
        <taxon>Eukaryota</taxon>
        <taxon>Fungi</taxon>
        <taxon>Dikarya</taxon>
        <taxon>Ascomycota</taxon>
        <taxon>Pezizomycotina</taxon>
        <taxon>Sordariomycetes</taxon>
        <taxon>Hypocreomycetidae</taxon>
        <taxon>Hypocreales</taxon>
        <taxon>Hypocreaceae</taxon>
        <taxon>Trichoderma</taxon>
    </lineage>
</organism>
<dbReference type="Proteomes" id="UP000826661">
    <property type="component" value="Chromosome VII"/>
</dbReference>
<reference evidence="1 2" key="1">
    <citation type="journal article" date="2021" name="BMC Genomics">
        <title>Telomere-to-telomere genome assembly of asparaginase-producing Trichoderma simmonsii.</title>
        <authorList>
            <person name="Chung D."/>
            <person name="Kwon Y.M."/>
            <person name="Yang Y."/>
        </authorList>
    </citation>
    <scope>NUCLEOTIDE SEQUENCE [LARGE SCALE GENOMIC DNA]</scope>
    <source>
        <strain evidence="1 2">GH-Sj1</strain>
    </source>
</reference>
<dbReference type="AlphaFoldDB" id="A0A8G0LV50"/>
<evidence type="ECO:0000313" key="1">
    <source>
        <dbReference type="EMBL" id="QYT06301.1"/>
    </source>
</evidence>
<proteinExistence type="predicted"/>
<gene>
    <name evidence="1" type="ORF">H0G86_013159</name>
</gene>
<accession>A0A8G0LV50</accession>
<keyword evidence="2" id="KW-1185">Reference proteome</keyword>